<dbReference type="RefSeq" id="WP_189400579.1">
    <property type="nucleotide sequence ID" value="NZ_BMXA01000003.1"/>
</dbReference>
<accession>A0A918RSL3</accession>
<keyword evidence="2 5" id="KW-0813">Transport</keyword>
<feature type="chain" id="PRO_5037725914" description="Putrescine-binding periplasmic protein" evidence="7">
    <location>
        <begin position="26"/>
        <end position="368"/>
    </location>
</feature>
<comment type="function">
    <text evidence="5">Required for the activity of the bacterial periplasmic transport system of putrescine.</text>
</comment>
<evidence type="ECO:0000313" key="8">
    <source>
        <dbReference type="EMBL" id="GHA10771.1"/>
    </source>
</evidence>
<organism evidence="8 9">
    <name type="scientific">Arenicella chitinivorans</name>
    <dbReference type="NCBI Taxonomy" id="1329800"/>
    <lineage>
        <taxon>Bacteria</taxon>
        <taxon>Pseudomonadati</taxon>
        <taxon>Pseudomonadota</taxon>
        <taxon>Gammaproteobacteria</taxon>
        <taxon>Arenicellales</taxon>
        <taxon>Arenicellaceae</taxon>
        <taxon>Arenicella</taxon>
    </lineage>
</organism>
<evidence type="ECO:0000256" key="2">
    <source>
        <dbReference type="ARBA" id="ARBA00022448"/>
    </source>
</evidence>
<dbReference type="Pfam" id="PF13416">
    <property type="entry name" value="SBP_bac_8"/>
    <property type="match status" value="1"/>
</dbReference>
<dbReference type="InterPro" id="IPR006059">
    <property type="entry name" value="SBP"/>
</dbReference>
<evidence type="ECO:0000256" key="3">
    <source>
        <dbReference type="ARBA" id="ARBA00022729"/>
    </source>
</evidence>
<keyword evidence="9" id="KW-1185">Reference proteome</keyword>
<dbReference type="PIRSF" id="PIRSF019574">
    <property type="entry name" value="Periplasmic_polyamine_BP"/>
    <property type="match status" value="1"/>
</dbReference>
<evidence type="ECO:0000256" key="6">
    <source>
        <dbReference type="PIRSR" id="PIRSR019574-1"/>
    </source>
</evidence>
<dbReference type="EMBL" id="BMXA01000003">
    <property type="protein sequence ID" value="GHA10771.1"/>
    <property type="molecule type" value="Genomic_DNA"/>
</dbReference>
<dbReference type="SUPFAM" id="SSF53850">
    <property type="entry name" value="Periplasmic binding protein-like II"/>
    <property type="match status" value="1"/>
</dbReference>
<dbReference type="PANTHER" id="PTHR30222">
    <property type="entry name" value="SPERMIDINE/PUTRESCINE-BINDING PERIPLASMIC PROTEIN"/>
    <property type="match status" value="1"/>
</dbReference>
<name>A0A918RSL3_9GAMM</name>
<dbReference type="GO" id="GO:0019808">
    <property type="term" value="F:polyamine binding"/>
    <property type="evidence" value="ECO:0007669"/>
    <property type="project" value="InterPro"/>
</dbReference>
<proteinExistence type="inferred from homology"/>
<gene>
    <name evidence="8" type="primary">potF</name>
    <name evidence="8" type="ORF">GCM10008090_20580</name>
</gene>
<comment type="caution">
    <text evidence="8">The sequence shown here is derived from an EMBL/GenBank/DDBJ whole genome shotgun (WGS) entry which is preliminary data.</text>
</comment>
<sequence>MKNLRSTVLASAVFVGLGFTVAASAQTKQLNIYNWSDYIAEDTLDNFTKATGIKVTYDVFDSNEVLESKLLAGSTGYDLVFPTALPFAKRHVQAGMYAKVDKSKLPNLKHLDAGIMASIASFDAQNAHLTPYLWGTTGIGYNVEKVTKILGEDMPRDTWRLVFDPEIVAKLGSCGVSIMDDPTEVFAAVKAYLGKDNADFSSETVNLMADTIAKVRPNIRYFHNSSYINDLANGDLCVAHGYSGDMLQARDRASEANNGHTIAYAVPREGAVVWTDVMAIPADAKNLDEALTFINYILEPKVIADISNYVAYANPNNAADALVDESIKSDPGIYPPAETRAKLLVLEVPQGGQVRALNRAWTRVKSGK</sequence>
<dbReference type="GO" id="GO:0015846">
    <property type="term" value="P:polyamine transport"/>
    <property type="evidence" value="ECO:0007669"/>
    <property type="project" value="InterPro"/>
</dbReference>
<evidence type="ECO:0000256" key="1">
    <source>
        <dbReference type="ARBA" id="ARBA00004418"/>
    </source>
</evidence>
<reference evidence="8" key="2">
    <citation type="submission" date="2020-09" db="EMBL/GenBank/DDBJ databases">
        <authorList>
            <person name="Sun Q."/>
            <person name="Kim S."/>
        </authorList>
    </citation>
    <scope>NUCLEOTIDE SEQUENCE</scope>
    <source>
        <strain evidence="8">KCTC 12711</strain>
    </source>
</reference>
<comment type="subcellular location">
    <subcellularLocation>
        <location evidence="1 5">Periplasm</location>
    </subcellularLocation>
</comment>
<dbReference type="Proteomes" id="UP000614811">
    <property type="component" value="Unassembled WGS sequence"/>
</dbReference>
<dbReference type="GO" id="GO:0042597">
    <property type="term" value="C:periplasmic space"/>
    <property type="evidence" value="ECO:0007669"/>
    <property type="project" value="UniProtKB-SubCell"/>
</dbReference>
<keyword evidence="3 7" id="KW-0732">Signal</keyword>
<dbReference type="AlphaFoldDB" id="A0A918RSL3"/>
<dbReference type="PRINTS" id="PR00909">
    <property type="entry name" value="SPERMDNBNDNG"/>
</dbReference>
<evidence type="ECO:0000313" key="9">
    <source>
        <dbReference type="Proteomes" id="UP000614811"/>
    </source>
</evidence>
<dbReference type="CDD" id="cd13659">
    <property type="entry name" value="PBP2_PotF"/>
    <property type="match status" value="1"/>
</dbReference>
<dbReference type="PANTHER" id="PTHR30222:SF18">
    <property type="entry name" value="BIFUNCTIONAL POLYHYDROXYBUTYRATE SYNTHASE _ ABC TRANSPORTER PERIPLASMIC BINDING PROTEIN-RELATED"/>
    <property type="match status" value="1"/>
</dbReference>
<keyword evidence="4 5" id="KW-0574">Periplasm</keyword>
<evidence type="ECO:0000256" key="7">
    <source>
        <dbReference type="SAM" id="SignalP"/>
    </source>
</evidence>
<evidence type="ECO:0000256" key="5">
    <source>
        <dbReference type="PIRNR" id="PIRNR019574"/>
    </source>
</evidence>
<feature type="signal peptide" evidence="7">
    <location>
        <begin position="1"/>
        <end position="25"/>
    </location>
</feature>
<feature type="binding site" evidence="6">
    <location>
        <begin position="181"/>
        <end position="184"/>
    </location>
    <ligand>
        <name>spermidine</name>
        <dbReference type="ChEBI" id="CHEBI:57834"/>
    </ligand>
</feature>
<dbReference type="InterPro" id="IPR001188">
    <property type="entry name" value="Sperm_putr-bd"/>
</dbReference>
<dbReference type="Gene3D" id="3.40.190.10">
    <property type="entry name" value="Periplasmic binding protein-like II"/>
    <property type="match status" value="2"/>
</dbReference>
<protein>
    <recommendedName>
        <fullName evidence="5">Putrescine-binding periplasmic protein</fullName>
    </recommendedName>
</protein>
<reference evidence="8" key="1">
    <citation type="journal article" date="2014" name="Int. J. Syst. Evol. Microbiol.">
        <title>Complete genome sequence of Corynebacterium casei LMG S-19264T (=DSM 44701T), isolated from a smear-ripened cheese.</title>
        <authorList>
            <consortium name="US DOE Joint Genome Institute (JGI-PGF)"/>
            <person name="Walter F."/>
            <person name="Albersmeier A."/>
            <person name="Kalinowski J."/>
            <person name="Ruckert C."/>
        </authorList>
    </citation>
    <scope>NUCLEOTIDE SEQUENCE</scope>
    <source>
        <strain evidence="8">KCTC 12711</strain>
    </source>
</reference>
<evidence type="ECO:0000256" key="4">
    <source>
        <dbReference type="ARBA" id="ARBA00022764"/>
    </source>
</evidence>
<comment type="similarity">
    <text evidence="5">Belongs to the bacterial solute-binding protein PotD/PotF family.</text>
</comment>